<reference evidence="2 3" key="1">
    <citation type="submission" date="2023-06" db="EMBL/GenBank/DDBJ databases">
        <title>Cellulomonas sp. MW4 Whole genome sequence.</title>
        <authorList>
            <person name="Park S."/>
        </authorList>
    </citation>
    <scope>NUCLEOTIDE SEQUENCE [LARGE SCALE GENOMIC DNA]</scope>
    <source>
        <strain evidence="2 3">MW4</strain>
    </source>
</reference>
<proteinExistence type="predicted"/>
<name>A0ABT7SH89_9CELL</name>
<evidence type="ECO:0000313" key="2">
    <source>
        <dbReference type="EMBL" id="MDM7854894.1"/>
    </source>
</evidence>
<organism evidence="2 3">
    <name type="scientific">Cellulomonas alba</name>
    <dbReference type="NCBI Taxonomy" id="3053467"/>
    <lineage>
        <taxon>Bacteria</taxon>
        <taxon>Bacillati</taxon>
        <taxon>Actinomycetota</taxon>
        <taxon>Actinomycetes</taxon>
        <taxon>Micrococcales</taxon>
        <taxon>Cellulomonadaceae</taxon>
        <taxon>Cellulomonas</taxon>
    </lineage>
</organism>
<dbReference type="RefSeq" id="WP_289454715.1">
    <property type="nucleotide sequence ID" value="NZ_JAUCGQ010000001.1"/>
</dbReference>
<gene>
    <name evidence="2" type="ORF">QRT04_08125</name>
</gene>
<dbReference type="Proteomes" id="UP001529338">
    <property type="component" value="Unassembled WGS sequence"/>
</dbReference>
<keyword evidence="3" id="KW-1185">Reference proteome</keyword>
<evidence type="ECO:0000313" key="3">
    <source>
        <dbReference type="Proteomes" id="UP001529338"/>
    </source>
</evidence>
<dbReference type="EMBL" id="JAUCGQ010000001">
    <property type="protein sequence ID" value="MDM7854894.1"/>
    <property type="molecule type" value="Genomic_DNA"/>
</dbReference>
<sequence length="74" mass="7890">MVRGPLDERPLTYDLVGATVPAEARWQPPAGHRAYEASVRLGTGDACWAAASAAVLAWGVKTRSGFTVRPVLQI</sequence>
<evidence type="ECO:0000259" key="1">
    <source>
        <dbReference type="Pfam" id="PF09348"/>
    </source>
</evidence>
<comment type="caution">
    <text evidence="2">The sequence shown here is derived from an EMBL/GenBank/DDBJ whole genome shotgun (WGS) entry which is preliminary data.</text>
</comment>
<feature type="domain" description="DUF1990" evidence="1">
    <location>
        <begin position="12"/>
        <end position="70"/>
    </location>
</feature>
<dbReference type="Pfam" id="PF09348">
    <property type="entry name" value="DUF1990"/>
    <property type="match status" value="1"/>
</dbReference>
<accession>A0ABT7SH89</accession>
<protein>
    <submittedName>
        <fullName evidence="2">DUF1990 family protein</fullName>
    </submittedName>
</protein>
<dbReference type="InterPro" id="IPR018960">
    <property type="entry name" value="DUF1990"/>
</dbReference>